<sequence>MTAPARFSTLCNVRDLGGRRTGDGRTVARGRLYRSDSLAKLAGDDLARFAALGVRTVIDLRYRRGARLGGRLRHRAARGARGHRRRAARPAPHRRGKPHDDDGALWQAR</sequence>
<evidence type="ECO:0000313" key="2">
    <source>
        <dbReference type="EMBL" id="SCG37658.1"/>
    </source>
</evidence>
<evidence type="ECO:0000256" key="1">
    <source>
        <dbReference type="SAM" id="MobiDB-lite"/>
    </source>
</evidence>
<dbReference type="STRING" id="745366.GA0070213_101603"/>
<proteinExistence type="predicted"/>
<protein>
    <submittedName>
        <fullName evidence="2">Tyrosine phosphatase family protein</fullName>
    </submittedName>
</protein>
<dbReference type="Gene3D" id="3.90.190.10">
    <property type="entry name" value="Protein tyrosine phosphatase superfamily"/>
    <property type="match status" value="1"/>
</dbReference>
<organism evidence="2 3">
    <name type="scientific">Micromonospora humi</name>
    <dbReference type="NCBI Taxonomy" id="745366"/>
    <lineage>
        <taxon>Bacteria</taxon>
        <taxon>Bacillati</taxon>
        <taxon>Actinomycetota</taxon>
        <taxon>Actinomycetes</taxon>
        <taxon>Micromonosporales</taxon>
        <taxon>Micromonosporaceae</taxon>
        <taxon>Micromonospora</taxon>
    </lineage>
</organism>
<gene>
    <name evidence="2" type="ORF">GA0070213_101603</name>
</gene>
<dbReference type="EMBL" id="FMDM01000001">
    <property type="protein sequence ID" value="SCG37658.1"/>
    <property type="molecule type" value="Genomic_DNA"/>
</dbReference>
<feature type="region of interest" description="Disordered" evidence="1">
    <location>
        <begin position="71"/>
        <end position="109"/>
    </location>
</feature>
<evidence type="ECO:0000313" key="3">
    <source>
        <dbReference type="Proteomes" id="UP000199360"/>
    </source>
</evidence>
<dbReference type="Pfam" id="PF13350">
    <property type="entry name" value="Y_phosphatase3"/>
    <property type="match status" value="1"/>
</dbReference>
<dbReference type="RefSeq" id="WP_091056747.1">
    <property type="nucleotide sequence ID" value="NZ_FMDM01000001.1"/>
</dbReference>
<dbReference type="GO" id="GO:0004721">
    <property type="term" value="F:phosphoprotein phosphatase activity"/>
    <property type="evidence" value="ECO:0007669"/>
    <property type="project" value="InterPro"/>
</dbReference>
<dbReference type="SUPFAM" id="SSF52799">
    <property type="entry name" value="(Phosphotyrosine protein) phosphatases II"/>
    <property type="match status" value="1"/>
</dbReference>
<keyword evidence="3" id="KW-1185">Reference proteome</keyword>
<dbReference type="Proteomes" id="UP000199360">
    <property type="component" value="Unassembled WGS sequence"/>
</dbReference>
<dbReference type="InterPro" id="IPR029021">
    <property type="entry name" value="Prot-tyrosine_phosphatase-like"/>
</dbReference>
<dbReference type="InterPro" id="IPR026893">
    <property type="entry name" value="Tyr/Ser_Pase_IphP-type"/>
</dbReference>
<accession>A0A1C5GV63</accession>
<dbReference type="AlphaFoldDB" id="A0A1C5GV63"/>
<dbReference type="OrthoDB" id="1188001at2"/>
<reference evidence="3" key="1">
    <citation type="submission" date="2016-06" db="EMBL/GenBank/DDBJ databases">
        <authorList>
            <person name="Varghese N."/>
            <person name="Submissions Spin"/>
        </authorList>
    </citation>
    <scope>NUCLEOTIDE SEQUENCE [LARGE SCALE GENOMIC DNA]</scope>
    <source>
        <strain evidence="3">DSM 45647</strain>
    </source>
</reference>
<name>A0A1C5GV63_9ACTN</name>
<feature type="compositionally biased region" description="Basic residues" evidence="1">
    <location>
        <begin position="71"/>
        <end position="97"/>
    </location>
</feature>